<dbReference type="InterPro" id="IPR022310">
    <property type="entry name" value="NAD/GMP_synthase"/>
</dbReference>
<dbReference type="PANTHER" id="PTHR23090:SF9">
    <property type="entry name" value="GLUTAMINE-DEPENDENT NAD(+) SYNTHETASE"/>
    <property type="match status" value="1"/>
</dbReference>
<gene>
    <name evidence="8" type="primary">nadE</name>
    <name evidence="12" type="ORF">C4532_15785</name>
</gene>
<feature type="domain" description="NAD/GMP synthase" evidence="11">
    <location>
        <begin position="16"/>
        <end position="252"/>
    </location>
</feature>
<comment type="function">
    <text evidence="8">Catalyzes the ATP-dependent amidation of deamido-NAD to form NAD. Uses ammonia as a nitrogen source.</text>
</comment>
<name>A0A419ESM1_9BACT</name>
<keyword evidence="7 8" id="KW-0520">NAD</keyword>
<dbReference type="GO" id="GO:0008795">
    <property type="term" value="F:NAD+ synthase activity"/>
    <property type="evidence" value="ECO:0007669"/>
    <property type="project" value="UniProtKB-UniRule"/>
</dbReference>
<organism evidence="12 13">
    <name type="scientific">Candidatus Abyssobacteria bacterium SURF_17</name>
    <dbReference type="NCBI Taxonomy" id="2093361"/>
    <lineage>
        <taxon>Bacteria</taxon>
        <taxon>Pseudomonadati</taxon>
        <taxon>Candidatus Hydrogenedentota</taxon>
        <taxon>Candidatus Abyssobacteria</taxon>
    </lineage>
</organism>
<keyword evidence="5 8" id="KW-0067">ATP-binding</keyword>
<dbReference type="GO" id="GO:0003952">
    <property type="term" value="F:NAD+ synthase (glutamine-hydrolyzing) activity"/>
    <property type="evidence" value="ECO:0007669"/>
    <property type="project" value="InterPro"/>
</dbReference>
<dbReference type="GO" id="GO:0005524">
    <property type="term" value="F:ATP binding"/>
    <property type="evidence" value="ECO:0007669"/>
    <property type="project" value="UniProtKB-UniRule"/>
</dbReference>
<feature type="binding site" evidence="8">
    <location>
        <position position="188"/>
    </location>
    <ligand>
        <name>ATP</name>
        <dbReference type="ChEBI" id="CHEBI:30616"/>
    </ligand>
</feature>
<evidence type="ECO:0000256" key="2">
    <source>
        <dbReference type="ARBA" id="ARBA00022598"/>
    </source>
</evidence>
<feature type="binding site" evidence="8">
    <location>
        <position position="142"/>
    </location>
    <ligand>
        <name>Mg(2+)</name>
        <dbReference type="ChEBI" id="CHEBI:18420"/>
    </ligand>
</feature>
<dbReference type="PANTHER" id="PTHR23090">
    <property type="entry name" value="NH 3 /GLUTAMINE-DEPENDENT NAD + SYNTHETASE"/>
    <property type="match status" value="1"/>
</dbReference>
<dbReference type="NCBIfam" id="TIGR00552">
    <property type="entry name" value="nadE"/>
    <property type="match status" value="1"/>
</dbReference>
<dbReference type="SUPFAM" id="SSF52402">
    <property type="entry name" value="Adenine nucleotide alpha hydrolases-like"/>
    <property type="match status" value="1"/>
</dbReference>
<dbReference type="InterPro" id="IPR022926">
    <property type="entry name" value="NH(3)-dep_NAD(+)_synth"/>
</dbReference>
<dbReference type="UniPathway" id="UPA00253">
    <property type="reaction ID" value="UER00333"/>
</dbReference>
<dbReference type="HAMAP" id="MF_00193">
    <property type="entry name" value="NadE_ammonia_dep"/>
    <property type="match status" value="1"/>
</dbReference>
<dbReference type="Gene3D" id="3.40.50.620">
    <property type="entry name" value="HUPs"/>
    <property type="match status" value="1"/>
</dbReference>
<dbReference type="CDD" id="cd00553">
    <property type="entry name" value="NAD_synthase"/>
    <property type="match status" value="1"/>
</dbReference>
<dbReference type="GO" id="GO:0004359">
    <property type="term" value="F:glutaminase activity"/>
    <property type="evidence" value="ECO:0007669"/>
    <property type="project" value="InterPro"/>
</dbReference>
<feature type="binding site" description="in other chain" evidence="8">
    <location>
        <position position="117"/>
    </location>
    <ligand>
        <name>deamido-NAD(+)</name>
        <dbReference type="ChEBI" id="CHEBI:58437"/>
        <note>ligand shared between two neighboring subunits</note>
    </ligand>
</feature>
<dbReference type="GO" id="GO:0046872">
    <property type="term" value="F:metal ion binding"/>
    <property type="evidence" value="ECO:0007669"/>
    <property type="project" value="UniProtKB-KW"/>
</dbReference>
<evidence type="ECO:0000256" key="7">
    <source>
        <dbReference type="ARBA" id="ARBA00023027"/>
    </source>
</evidence>
<evidence type="ECO:0000256" key="10">
    <source>
        <dbReference type="RuleBase" id="RU003812"/>
    </source>
</evidence>
<comment type="caution">
    <text evidence="12">The sequence shown here is derived from an EMBL/GenBank/DDBJ whole genome shotgun (WGS) entry which is preliminary data.</text>
</comment>
<dbReference type="Pfam" id="PF02540">
    <property type="entry name" value="NAD_synthase"/>
    <property type="match status" value="1"/>
</dbReference>
<dbReference type="GO" id="GO:0009435">
    <property type="term" value="P:NAD+ biosynthetic process"/>
    <property type="evidence" value="ECO:0007669"/>
    <property type="project" value="UniProtKB-UniRule"/>
</dbReference>
<keyword evidence="4 8" id="KW-0547">Nucleotide-binding</keyword>
<evidence type="ECO:0000256" key="6">
    <source>
        <dbReference type="ARBA" id="ARBA00022842"/>
    </source>
</evidence>
<dbReference type="AlphaFoldDB" id="A0A419ESM1"/>
<feature type="binding site" evidence="8">
    <location>
        <position position="137"/>
    </location>
    <ligand>
        <name>ATP</name>
        <dbReference type="ChEBI" id="CHEBI:30616"/>
    </ligand>
</feature>
<keyword evidence="3 8" id="KW-0479">Metal-binding</keyword>
<dbReference type="GO" id="GO:0005737">
    <property type="term" value="C:cytoplasm"/>
    <property type="evidence" value="ECO:0007669"/>
    <property type="project" value="InterPro"/>
</dbReference>
<dbReference type="FunFam" id="3.40.50.620:FF:000106">
    <property type="entry name" value="Glutamine-dependent NAD(+) synthetase"/>
    <property type="match status" value="1"/>
</dbReference>
<dbReference type="EC" id="6.3.1.5" evidence="8 10"/>
<keyword evidence="2 8" id="KW-0436">Ligase</keyword>
<dbReference type="NCBIfam" id="NF010587">
    <property type="entry name" value="PRK13980.1"/>
    <property type="match status" value="1"/>
</dbReference>
<dbReference type="InterPro" id="IPR003694">
    <property type="entry name" value="NAD_synthase"/>
</dbReference>
<evidence type="ECO:0000313" key="12">
    <source>
        <dbReference type="EMBL" id="RJP66606.1"/>
    </source>
</evidence>
<evidence type="ECO:0000313" key="13">
    <source>
        <dbReference type="Proteomes" id="UP000285961"/>
    </source>
</evidence>
<comment type="catalytic activity">
    <reaction evidence="8 10">
        <text>deamido-NAD(+) + NH4(+) + ATP = AMP + diphosphate + NAD(+) + H(+)</text>
        <dbReference type="Rhea" id="RHEA:21188"/>
        <dbReference type="ChEBI" id="CHEBI:15378"/>
        <dbReference type="ChEBI" id="CHEBI:28938"/>
        <dbReference type="ChEBI" id="CHEBI:30616"/>
        <dbReference type="ChEBI" id="CHEBI:33019"/>
        <dbReference type="ChEBI" id="CHEBI:57540"/>
        <dbReference type="ChEBI" id="CHEBI:58437"/>
        <dbReference type="ChEBI" id="CHEBI:456215"/>
        <dbReference type="EC" id="6.3.1.5"/>
    </reaction>
</comment>
<evidence type="ECO:0000259" key="11">
    <source>
        <dbReference type="Pfam" id="PF02540"/>
    </source>
</evidence>
<evidence type="ECO:0000256" key="8">
    <source>
        <dbReference type="HAMAP-Rule" id="MF_00193"/>
    </source>
</evidence>
<sequence length="274" mass="31208">MGNELQINPEVAAEILTRFVREEVTKIGFKRVVVGISGGVDSSTSAFLAERALGKENVRGIIMPYRTSNPDSTHHAKQVVAMTGIQSETVEITPMVDAYFEQVPNADNRRRGNVMARQRMIVLYDKSAELDALVLGTSNKTEFLLGYTTLWGDMACAVNPLGDLYKTQVWQLAEYLGVPKEIVGKPPSADLWAGQTDEDELGFTYREVDRLLYFMVDKRYTISELIEEGYEDPFIRKVFSIIQRTQYKRRLPVIAKLSHRTIDRDFRYPRDWGV</sequence>
<comment type="pathway">
    <text evidence="8">Cofactor biosynthesis; NAD(+) biosynthesis; NAD(+) from deamido-NAD(+) (ammonia route): step 1/1.</text>
</comment>
<evidence type="ECO:0000256" key="3">
    <source>
        <dbReference type="ARBA" id="ARBA00022723"/>
    </source>
</evidence>
<evidence type="ECO:0000256" key="1">
    <source>
        <dbReference type="ARBA" id="ARBA00005859"/>
    </source>
</evidence>
<dbReference type="Proteomes" id="UP000285961">
    <property type="component" value="Unassembled WGS sequence"/>
</dbReference>
<evidence type="ECO:0000256" key="5">
    <source>
        <dbReference type="ARBA" id="ARBA00022840"/>
    </source>
</evidence>
<dbReference type="InterPro" id="IPR014729">
    <property type="entry name" value="Rossmann-like_a/b/a_fold"/>
</dbReference>
<proteinExistence type="inferred from homology"/>
<feature type="binding site" evidence="8">
    <location>
        <begin position="35"/>
        <end position="42"/>
    </location>
    <ligand>
        <name>ATP</name>
        <dbReference type="ChEBI" id="CHEBI:30616"/>
    </ligand>
</feature>
<comment type="subunit">
    <text evidence="8">Homodimer.</text>
</comment>
<reference evidence="12 13" key="1">
    <citation type="journal article" date="2017" name="ISME J.">
        <title>Energy and carbon metabolisms in a deep terrestrial subsurface fluid microbial community.</title>
        <authorList>
            <person name="Momper L."/>
            <person name="Jungbluth S.P."/>
            <person name="Lee M.D."/>
            <person name="Amend J.P."/>
        </authorList>
    </citation>
    <scope>NUCLEOTIDE SEQUENCE [LARGE SCALE GENOMIC DNA]</scope>
    <source>
        <strain evidence="12">SURF_17</strain>
    </source>
</reference>
<dbReference type="EMBL" id="QZKI01000113">
    <property type="protein sequence ID" value="RJP66606.1"/>
    <property type="molecule type" value="Genomic_DNA"/>
</dbReference>
<protein>
    <recommendedName>
        <fullName evidence="8 10">NH(3)-dependent NAD(+) synthetase</fullName>
        <ecNumber evidence="8 10">6.3.1.5</ecNumber>
    </recommendedName>
</protein>
<accession>A0A419ESM1</accession>
<keyword evidence="6 8" id="KW-0460">Magnesium</keyword>
<evidence type="ECO:0000256" key="4">
    <source>
        <dbReference type="ARBA" id="ARBA00022741"/>
    </source>
</evidence>
<comment type="similarity">
    <text evidence="1 8 9">Belongs to the NAD synthetase family.</text>
</comment>
<feature type="binding site" evidence="8">
    <location>
        <position position="41"/>
    </location>
    <ligand>
        <name>Mg(2+)</name>
        <dbReference type="ChEBI" id="CHEBI:18420"/>
    </ligand>
</feature>
<comment type="caution">
    <text evidence="8">Lacks conserved residue(s) required for the propagation of feature annotation.</text>
</comment>
<feature type="binding site" evidence="8">
    <location>
        <position position="166"/>
    </location>
    <ligand>
        <name>ATP</name>
        <dbReference type="ChEBI" id="CHEBI:30616"/>
    </ligand>
</feature>
<evidence type="ECO:0000256" key="9">
    <source>
        <dbReference type="RuleBase" id="RU003811"/>
    </source>
</evidence>